<evidence type="ECO:0000256" key="3">
    <source>
        <dbReference type="ARBA" id="ARBA00022630"/>
    </source>
</evidence>
<dbReference type="InterPro" id="IPR050097">
    <property type="entry name" value="Ferredoxin-NADP_redctase_2"/>
</dbReference>
<dbReference type="PANTHER" id="PTHR48105">
    <property type="entry name" value="THIOREDOXIN REDUCTASE 1-RELATED-RELATED"/>
    <property type="match status" value="1"/>
</dbReference>
<dbReference type="Proteomes" id="UP000676917">
    <property type="component" value="Unassembled WGS sequence"/>
</dbReference>
<comment type="subunit">
    <text evidence="2">Homodimer.</text>
</comment>
<evidence type="ECO:0000313" key="6">
    <source>
        <dbReference type="EMBL" id="GIO27411.1"/>
    </source>
</evidence>
<dbReference type="Gene3D" id="3.50.50.60">
    <property type="entry name" value="FAD/NAD(P)-binding domain"/>
    <property type="match status" value="2"/>
</dbReference>
<dbReference type="PRINTS" id="PR00469">
    <property type="entry name" value="PNDRDTASEII"/>
</dbReference>
<keyword evidence="3" id="KW-0285">Flavoprotein</keyword>
<gene>
    <name evidence="6" type="ORF">J43TS3_20220</name>
</gene>
<comment type="cofactor">
    <cofactor evidence="1">
        <name>FAD</name>
        <dbReference type="ChEBI" id="CHEBI:57692"/>
    </cofactor>
</comment>
<dbReference type="Pfam" id="PF07992">
    <property type="entry name" value="Pyr_redox_2"/>
    <property type="match status" value="1"/>
</dbReference>
<dbReference type="InterPro" id="IPR036188">
    <property type="entry name" value="FAD/NAD-bd_sf"/>
</dbReference>
<accession>A0A919X7I5</accession>
<reference evidence="6" key="1">
    <citation type="submission" date="2021-03" db="EMBL/GenBank/DDBJ databases">
        <title>Antimicrobial resistance genes in bacteria isolated from Japanese honey, and their potential for conferring macrolide and lincosamide resistance in the American foulbrood pathogen Paenibacillus larvae.</title>
        <authorList>
            <person name="Okamoto M."/>
            <person name="Kumagai M."/>
            <person name="Kanamori H."/>
            <person name="Takamatsu D."/>
        </authorList>
    </citation>
    <scope>NUCLEOTIDE SEQUENCE</scope>
    <source>
        <strain evidence="6">J43TS3</strain>
    </source>
</reference>
<sequence>MEKVFDCVILGAGPAGLSASLILGRSRRNVALFDNGTNRNQVTQESHGFLTRDGVSPAEFRHLGIAELGKYPSVQFFKETVTQVTKQTSDQMFKTVTSRGREYLAERIILATGIQEKYPMVPEISKYYGKSLFSCPYCDGWELRDQPLIVIAEYEDAAYHMGKLISNWSNDLVIASNGHKISQHIWNDFDRKGISVITEPIKNLYGESGYLQKVVFTSGFEINRKGGFIAPSFYRPNQFAEHLGCQLQENGLVVTDDFNRTSQKNVYVAGEVARSAPSSLMIAAAEGNKAAVAVNTDITNERF</sequence>
<evidence type="ECO:0000256" key="1">
    <source>
        <dbReference type="ARBA" id="ARBA00001974"/>
    </source>
</evidence>
<evidence type="ECO:0000256" key="4">
    <source>
        <dbReference type="ARBA" id="ARBA00023002"/>
    </source>
</evidence>
<dbReference type="AlphaFoldDB" id="A0A919X7I5"/>
<keyword evidence="4" id="KW-0560">Oxidoreductase</keyword>
<feature type="domain" description="FAD/NAD(P)-binding" evidence="5">
    <location>
        <begin position="5"/>
        <end position="287"/>
    </location>
</feature>
<evidence type="ECO:0000256" key="2">
    <source>
        <dbReference type="ARBA" id="ARBA00011738"/>
    </source>
</evidence>
<comment type="caution">
    <text evidence="6">The sequence shown here is derived from an EMBL/GenBank/DDBJ whole genome shotgun (WGS) entry which is preliminary data.</text>
</comment>
<name>A0A919X7I5_9BACI</name>
<dbReference type="EMBL" id="BORP01000003">
    <property type="protein sequence ID" value="GIO27411.1"/>
    <property type="molecule type" value="Genomic_DNA"/>
</dbReference>
<organism evidence="6 7">
    <name type="scientific">Ornithinibacillus bavariensis</name>
    <dbReference type="NCBI Taxonomy" id="545502"/>
    <lineage>
        <taxon>Bacteria</taxon>
        <taxon>Bacillati</taxon>
        <taxon>Bacillota</taxon>
        <taxon>Bacilli</taxon>
        <taxon>Bacillales</taxon>
        <taxon>Bacillaceae</taxon>
        <taxon>Ornithinibacillus</taxon>
    </lineage>
</organism>
<dbReference type="InterPro" id="IPR023753">
    <property type="entry name" value="FAD/NAD-binding_dom"/>
</dbReference>
<keyword evidence="7" id="KW-1185">Reference proteome</keyword>
<evidence type="ECO:0000313" key="7">
    <source>
        <dbReference type="Proteomes" id="UP000676917"/>
    </source>
</evidence>
<dbReference type="SUPFAM" id="SSF51905">
    <property type="entry name" value="FAD/NAD(P)-binding domain"/>
    <property type="match status" value="1"/>
</dbReference>
<dbReference type="GO" id="GO:0016491">
    <property type="term" value="F:oxidoreductase activity"/>
    <property type="evidence" value="ECO:0007669"/>
    <property type="project" value="UniProtKB-KW"/>
</dbReference>
<dbReference type="RefSeq" id="WP_212920890.1">
    <property type="nucleotide sequence ID" value="NZ_BORP01000003.1"/>
</dbReference>
<evidence type="ECO:0000259" key="5">
    <source>
        <dbReference type="Pfam" id="PF07992"/>
    </source>
</evidence>
<dbReference type="PRINTS" id="PR00368">
    <property type="entry name" value="FADPNR"/>
</dbReference>
<proteinExistence type="predicted"/>
<protein>
    <submittedName>
        <fullName evidence="6">Pyridine nucleotide-disulfide oxidoreductase</fullName>
    </submittedName>
</protein>